<keyword evidence="8" id="KW-0460">Magnesium</keyword>
<dbReference type="EMBL" id="PDOE01000006">
    <property type="protein sequence ID" value="RKL66467.1"/>
    <property type="molecule type" value="Genomic_DNA"/>
</dbReference>
<comment type="caution">
    <text evidence="12">The sequence shown here is derived from an EMBL/GenBank/DDBJ whole genome shotgun (WGS) entry which is preliminary data.</text>
</comment>
<sequence>MQLKKGAYVISEANEKIDGLLLASGSEVSLASASQKGLEREGTFVSVISMPNWDRYEKQPHSYREIVIPKHVKVRLGIEMGVSFGWVRYVGDNGFVLAIDHFGASAPGEKLIEEYGFTVENVIARFKNYFNVHIFNEMKRGRENEKNCSFNW</sequence>
<reference evidence="12 13" key="1">
    <citation type="submission" date="2017-10" db="EMBL/GenBank/DDBJ databases">
        <title>Bacillus sp. nov., a halophilic bacterium isolated from a Keqin Lake.</title>
        <authorList>
            <person name="Wang H."/>
        </authorList>
    </citation>
    <scope>NUCLEOTIDE SEQUENCE [LARGE SCALE GENOMIC DNA]</scope>
    <source>
        <strain evidence="12 13">KCTC 13187</strain>
    </source>
</reference>
<organism evidence="12 13">
    <name type="scientific">Salipaludibacillus neizhouensis</name>
    <dbReference type="NCBI Taxonomy" id="885475"/>
    <lineage>
        <taxon>Bacteria</taxon>
        <taxon>Bacillati</taxon>
        <taxon>Bacillota</taxon>
        <taxon>Bacilli</taxon>
        <taxon>Bacillales</taxon>
        <taxon>Bacillaceae</taxon>
    </lineage>
</organism>
<evidence type="ECO:0000256" key="4">
    <source>
        <dbReference type="ARBA" id="ARBA00011738"/>
    </source>
</evidence>
<comment type="catalytic activity">
    <reaction evidence="10">
        <text>D-sedoheptulose 7-phosphate + D-glyceraldehyde 3-phosphate = aldehydo-D-ribose 5-phosphate + D-xylulose 5-phosphate</text>
        <dbReference type="Rhea" id="RHEA:10508"/>
        <dbReference type="ChEBI" id="CHEBI:57483"/>
        <dbReference type="ChEBI" id="CHEBI:57737"/>
        <dbReference type="ChEBI" id="CHEBI:58273"/>
        <dbReference type="ChEBI" id="CHEBI:59776"/>
        <dbReference type="EC" id="2.2.1.1"/>
    </reaction>
</comment>
<evidence type="ECO:0000256" key="3">
    <source>
        <dbReference type="ARBA" id="ARBA00007131"/>
    </source>
</evidence>
<evidence type="ECO:0000256" key="2">
    <source>
        <dbReference type="ARBA" id="ARBA00001964"/>
    </source>
</evidence>
<dbReference type="Gene3D" id="3.40.50.920">
    <property type="match status" value="1"/>
</dbReference>
<dbReference type="Pfam" id="PF22613">
    <property type="entry name" value="Transketolase_C_1"/>
    <property type="match status" value="1"/>
</dbReference>
<comment type="cofactor">
    <cofactor evidence="2">
        <name>thiamine diphosphate</name>
        <dbReference type="ChEBI" id="CHEBI:58937"/>
    </cofactor>
</comment>
<dbReference type="GO" id="GO:0046872">
    <property type="term" value="F:metal ion binding"/>
    <property type="evidence" value="ECO:0007669"/>
    <property type="project" value="UniProtKB-KW"/>
</dbReference>
<dbReference type="GO" id="GO:0005829">
    <property type="term" value="C:cytosol"/>
    <property type="evidence" value="ECO:0007669"/>
    <property type="project" value="TreeGrafter"/>
</dbReference>
<dbReference type="OrthoDB" id="8732661at2"/>
<dbReference type="PANTHER" id="PTHR43522:SF2">
    <property type="entry name" value="TRANSKETOLASE 1-RELATED"/>
    <property type="match status" value="1"/>
</dbReference>
<dbReference type="InterPro" id="IPR009014">
    <property type="entry name" value="Transketo_C/PFOR_II"/>
</dbReference>
<comment type="subunit">
    <text evidence="4">Homodimer.</text>
</comment>
<dbReference type="InterPro" id="IPR055152">
    <property type="entry name" value="Transketolase-like_C_2"/>
</dbReference>
<comment type="similarity">
    <text evidence="3">Belongs to the transketolase family.</text>
</comment>
<evidence type="ECO:0000256" key="7">
    <source>
        <dbReference type="ARBA" id="ARBA00022723"/>
    </source>
</evidence>
<dbReference type="Proteomes" id="UP000281498">
    <property type="component" value="Unassembled WGS sequence"/>
</dbReference>
<evidence type="ECO:0000259" key="11">
    <source>
        <dbReference type="Pfam" id="PF22613"/>
    </source>
</evidence>
<evidence type="ECO:0000313" key="13">
    <source>
        <dbReference type="Proteomes" id="UP000281498"/>
    </source>
</evidence>
<keyword evidence="9" id="KW-0786">Thiamine pyrophosphate</keyword>
<evidence type="ECO:0000313" key="12">
    <source>
        <dbReference type="EMBL" id="RKL66467.1"/>
    </source>
</evidence>
<dbReference type="EC" id="2.2.1.1" evidence="5"/>
<keyword evidence="13" id="KW-1185">Reference proteome</keyword>
<evidence type="ECO:0000256" key="8">
    <source>
        <dbReference type="ARBA" id="ARBA00022842"/>
    </source>
</evidence>
<keyword evidence="7" id="KW-0479">Metal-binding</keyword>
<dbReference type="InterPro" id="IPR033247">
    <property type="entry name" value="Transketolase_fam"/>
</dbReference>
<dbReference type="AlphaFoldDB" id="A0A3A9K167"/>
<proteinExistence type="inferred from homology"/>
<comment type="cofactor">
    <cofactor evidence="1">
        <name>Mg(2+)</name>
        <dbReference type="ChEBI" id="CHEBI:18420"/>
    </cofactor>
</comment>
<dbReference type="SUPFAM" id="SSF52922">
    <property type="entry name" value="TK C-terminal domain-like"/>
    <property type="match status" value="1"/>
</dbReference>
<dbReference type="PANTHER" id="PTHR43522">
    <property type="entry name" value="TRANSKETOLASE"/>
    <property type="match status" value="1"/>
</dbReference>
<feature type="domain" description="Transketolase-like C-terminal" evidence="11">
    <location>
        <begin position="6"/>
        <end position="118"/>
    </location>
</feature>
<evidence type="ECO:0000256" key="10">
    <source>
        <dbReference type="ARBA" id="ARBA00049473"/>
    </source>
</evidence>
<keyword evidence="6" id="KW-0808">Transferase</keyword>
<name>A0A3A9K167_9BACI</name>
<evidence type="ECO:0000256" key="5">
    <source>
        <dbReference type="ARBA" id="ARBA00013152"/>
    </source>
</evidence>
<accession>A0A3A9K167</accession>
<evidence type="ECO:0000256" key="6">
    <source>
        <dbReference type="ARBA" id="ARBA00022679"/>
    </source>
</evidence>
<protein>
    <recommendedName>
        <fullName evidence="5">transketolase</fullName>
        <ecNumber evidence="5">2.2.1.1</ecNumber>
    </recommendedName>
</protein>
<dbReference type="FunFam" id="3.40.50.920:FF:000003">
    <property type="entry name" value="Transketolase"/>
    <property type="match status" value="1"/>
</dbReference>
<dbReference type="GO" id="GO:0006098">
    <property type="term" value="P:pentose-phosphate shunt"/>
    <property type="evidence" value="ECO:0007669"/>
    <property type="project" value="TreeGrafter"/>
</dbReference>
<gene>
    <name evidence="12" type="ORF">CR203_14290</name>
</gene>
<dbReference type="GO" id="GO:0004802">
    <property type="term" value="F:transketolase activity"/>
    <property type="evidence" value="ECO:0007669"/>
    <property type="project" value="UniProtKB-EC"/>
</dbReference>
<evidence type="ECO:0000256" key="1">
    <source>
        <dbReference type="ARBA" id="ARBA00001946"/>
    </source>
</evidence>
<evidence type="ECO:0000256" key="9">
    <source>
        <dbReference type="ARBA" id="ARBA00023052"/>
    </source>
</evidence>